<feature type="transmembrane region" description="Helical" evidence="19">
    <location>
        <begin position="254"/>
        <end position="279"/>
    </location>
</feature>
<evidence type="ECO:0000256" key="7">
    <source>
        <dbReference type="ARBA" id="ARBA00022660"/>
    </source>
</evidence>
<keyword evidence="11" id="KW-0249">Electron transport</keyword>
<feature type="transmembrane region" description="Helical" evidence="19">
    <location>
        <begin position="185"/>
        <end position="202"/>
    </location>
</feature>
<comment type="similarity">
    <text evidence="3">Belongs to the complex I subunit 2 family.</text>
</comment>
<evidence type="ECO:0000256" key="14">
    <source>
        <dbReference type="ARBA" id="ARBA00023075"/>
    </source>
</evidence>
<reference evidence="21" key="1">
    <citation type="journal article" date="2018" name="J. Hered.">
        <title>One hundred mitochondrial genomes of cicadas.</title>
        <authorList>
            <person name="Lukasik P."/>
            <person name="Chong R.A."/>
            <person name="Nazario K."/>
            <person name="Matsuura Y."/>
            <person name="Bublitz D."/>
            <person name="Campbell M.A."/>
            <person name="Meyer M."/>
            <person name="Van Leuven J.T."/>
            <person name="Pessacq P."/>
            <person name="Veloso C."/>
            <person name="Simon C."/>
            <person name="McCutcheon J.P."/>
        </authorList>
    </citation>
    <scope>NUCLEOTIDE SEQUENCE</scope>
    <source>
        <strain evidence="21">VAGTER</strain>
        <tissue evidence="21">Bacteriome</tissue>
    </source>
</reference>
<evidence type="ECO:0000256" key="5">
    <source>
        <dbReference type="ARBA" id="ARBA00021008"/>
    </source>
</evidence>
<evidence type="ECO:0000313" key="21">
    <source>
        <dbReference type="EMBL" id="AWV83406.1"/>
    </source>
</evidence>
<sequence length="323" mass="37451">MKYNSSFIIFFIFLVLGILISLNSISWLGCWLGIEINMVSYLPMMLEKTNMYSSESMIKYFIIQSIGSSLFFMSIIFIDMFMVIHIMLISLLIKIGCPPFHYWYISVMYGLSWMLSFVLMTIQKIIPVLMVSYLECGLELYVVTSGIWGCMGGLCYSSIRKIMGYSSIYNLSWIFGGMLINNYSWMIYFLIYSLTLLLICNLMSNHNINYLNQLFLFSSSIFKSILMLMIFLSMSGLPPFVGFLPKFMVISGLLSMNMSLLSLFLLMTALLTLFFYLRIAMTGLMINFYSISTLCLKIDWYSYTMGYFLLFGMILLNLISIWF</sequence>
<evidence type="ECO:0000259" key="20">
    <source>
        <dbReference type="Pfam" id="PF00361"/>
    </source>
</evidence>
<proteinExistence type="inferred from homology"/>
<dbReference type="InterPro" id="IPR050175">
    <property type="entry name" value="Complex_I_Subunit_2"/>
</dbReference>
<evidence type="ECO:0000256" key="6">
    <source>
        <dbReference type="ARBA" id="ARBA00022448"/>
    </source>
</evidence>
<name>A0A344AM08_9HEMI</name>
<feature type="transmembrane region" description="Helical" evidence="19">
    <location>
        <begin position="162"/>
        <end position="179"/>
    </location>
</feature>
<keyword evidence="12 19" id="KW-1133">Transmembrane helix</keyword>
<dbReference type="Pfam" id="PF00361">
    <property type="entry name" value="Proton_antipo_M"/>
    <property type="match status" value="1"/>
</dbReference>
<dbReference type="GO" id="GO:0008137">
    <property type="term" value="F:NADH dehydrogenase (ubiquinone) activity"/>
    <property type="evidence" value="ECO:0007669"/>
    <property type="project" value="UniProtKB-EC"/>
</dbReference>
<keyword evidence="15 21" id="KW-0496">Mitochondrion</keyword>
<dbReference type="GO" id="GO:0005743">
    <property type="term" value="C:mitochondrial inner membrane"/>
    <property type="evidence" value="ECO:0007669"/>
    <property type="project" value="UniProtKB-SubCell"/>
</dbReference>
<dbReference type="AlphaFoldDB" id="A0A344AM08"/>
<comment type="function">
    <text evidence="1">Core subunit of the mitochondrial membrane respiratory chain NADH dehydrogenase (Complex I) that is believed to belong to the minimal assembly required for catalysis. Complex I functions in the transfer of electrons from NADH to the respiratory chain. The immediate electron acceptor for the enzyme is believed to be ubiquinone.</text>
</comment>
<evidence type="ECO:0000256" key="1">
    <source>
        <dbReference type="ARBA" id="ARBA00003257"/>
    </source>
</evidence>
<geneLocation type="mitochondrion" evidence="21"/>
<evidence type="ECO:0000256" key="17">
    <source>
        <dbReference type="ARBA" id="ARBA00031028"/>
    </source>
</evidence>
<evidence type="ECO:0000256" key="15">
    <source>
        <dbReference type="ARBA" id="ARBA00023128"/>
    </source>
</evidence>
<evidence type="ECO:0000256" key="2">
    <source>
        <dbReference type="ARBA" id="ARBA00004448"/>
    </source>
</evidence>
<evidence type="ECO:0000256" key="12">
    <source>
        <dbReference type="ARBA" id="ARBA00022989"/>
    </source>
</evidence>
<keyword evidence="8 19" id="KW-0812">Transmembrane</keyword>
<feature type="transmembrane region" description="Helical" evidence="19">
    <location>
        <begin position="214"/>
        <end position="234"/>
    </location>
</feature>
<evidence type="ECO:0000256" key="9">
    <source>
        <dbReference type="ARBA" id="ARBA00022792"/>
    </source>
</evidence>
<evidence type="ECO:0000256" key="11">
    <source>
        <dbReference type="ARBA" id="ARBA00022982"/>
    </source>
</evidence>
<evidence type="ECO:0000256" key="3">
    <source>
        <dbReference type="ARBA" id="ARBA00007012"/>
    </source>
</evidence>
<evidence type="ECO:0000256" key="16">
    <source>
        <dbReference type="ARBA" id="ARBA00023136"/>
    </source>
</evidence>
<keyword evidence="10" id="KW-1278">Translocase</keyword>
<dbReference type="PANTHER" id="PTHR46552">
    <property type="entry name" value="NADH-UBIQUINONE OXIDOREDUCTASE CHAIN 2"/>
    <property type="match status" value="1"/>
</dbReference>
<reference evidence="21" key="2">
    <citation type="journal article" date="2018" name="Proc. Natl. Acad. Sci. U.S.A.">
        <title>Recurrent symbiont recruitment from fungal parasites in cicadas.</title>
        <authorList>
            <person name="Yu M."/>
            <person name="Moriyama M."/>
            <person name="Lukasik P."/>
            <person name="Vanderpool D."/>
            <person name="Tanahashi M."/>
            <person name="Meng X.-Y."/>
            <person name="McCutcheon J.P."/>
            <person name="Fukatsu T."/>
        </authorList>
    </citation>
    <scope>NUCLEOTIDE SEQUENCE</scope>
    <source>
        <strain evidence="21">VAGTER</strain>
        <tissue evidence="21">Bacteriome</tissue>
    </source>
</reference>
<evidence type="ECO:0000256" key="8">
    <source>
        <dbReference type="ARBA" id="ARBA00022692"/>
    </source>
</evidence>
<protein>
    <recommendedName>
        <fullName evidence="5">NADH-ubiquinone oxidoreductase chain 2</fullName>
        <ecNumber evidence="4">7.1.1.2</ecNumber>
    </recommendedName>
    <alternativeName>
        <fullName evidence="17">NADH dehydrogenase subunit 2</fullName>
    </alternativeName>
</protein>
<dbReference type="InterPro" id="IPR001750">
    <property type="entry name" value="ND/Mrp_TM"/>
</dbReference>
<evidence type="ECO:0000256" key="19">
    <source>
        <dbReference type="SAM" id="Phobius"/>
    </source>
</evidence>
<dbReference type="PANTHER" id="PTHR46552:SF1">
    <property type="entry name" value="NADH-UBIQUINONE OXIDOREDUCTASE CHAIN 2"/>
    <property type="match status" value="1"/>
</dbReference>
<keyword evidence="13" id="KW-0520">NAD</keyword>
<dbReference type="PROSITE" id="PS51257">
    <property type="entry name" value="PROKAR_LIPOPROTEIN"/>
    <property type="match status" value="1"/>
</dbReference>
<organism evidence="21">
    <name type="scientific">Vagitanus terminalis</name>
    <dbReference type="NCBI Taxonomy" id="2170276"/>
    <lineage>
        <taxon>Eukaryota</taxon>
        <taxon>Metazoa</taxon>
        <taxon>Ecdysozoa</taxon>
        <taxon>Arthropoda</taxon>
        <taxon>Hexapoda</taxon>
        <taxon>Insecta</taxon>
        <taxon>Pterygota</taxon>
        <taxon>Neoptera</taxon>
        <taxon>Paraneoptera</taxon>
        <taxon>Hemiptera</taxon>
        <taxon>Auchenorrhyncha</taxon>
        <taxon>Cicadoidea</taxon>
        <taxon>Cicadidae</taxon>
        <taxon>Cicadinae</taxon>
        <taxon>Cicadatrini</taxon>
        <taxon>Vagitanus</taxon>
    </lineage>
</organism>
<comment type="subcellular location">
    <subcellularLocation>
        <location evidence="2">Mitochondrion inner membrane</location>
        <topology evidence="2">Multi-pass membrane protein</topology>
    </subcellularLocation>
</comment>
<dbReference type="GO" id="GO:0006120">
    <property type="term" value="P:mitochondrial electron transport, NADH to ubiquinone"/>
    <property type="evidence" value="ECO:0007669"/>
    <property type="project" value="TreeGrafter"/>
</dbReference>
<comment type="catalytic activity">
    <reaction evidence="18">
        <text>a ubiquinone + NADH + 5 H(+)(in) = a ubiquinol + NAD(+) + 4 H(+)(out)</text>
        <dbReference type="Rhea" id="RHEA:29091"/>
        <dbReference type="Rhea" id="RHEA-COMP:9565"/>
        <dbReference type="Rhea" id="RHEA-COMP:9566"/>
        <dbReference type="ChEBI" id="CHEBI:15378"/>
        <dbReference type="ChEBI" id="CHEBI:16389"/>
        <dbReference type="ChEBI" id="CHEBI:17976"/>
        <dbReference type="ChEBI" id="CHEBI:57540"/>
        <dbReference type="ChEBI" id="CHEBI:57945"/>
        <dbReference type="EC" id="7.1.1.2"/>
    </reaction>
</comment>
<keyword evidence="6" id="KW-0813">Transport</keyword>
<feature type="transmembrane region" description="Helical" evidence="19">
    <location>
        <begin position="100"/>
        <end position="122"/>
    </location>
</feature>
<keyword evidence="16 19" id="KW-0472">Membrane</keyword>
<feature type="transmembrane region" description="Helical" evidence="19">
    <location>
        <begin position="60"/>
        <end position="93"/>
    </location>
</feature>
<dbReference type="EC" id="7.1.1.2" evidence="4"/>
<feature type="transmembrane region" description="Helical" evidence="19">
    <location>
        <begin position="128"/>
        <end position="150"/>
    </location>
</feature>
<dbReference type="EMBL" id="MG737734">
    <property type="protein sequence ID" value="AWV83406.1"/>
    <property type="molecule type" value="Genomic_DNA"/>
</dbReference>
<feature type="domain" description="NADH:quinone oxidoreductase/Mrp antiporter transmembrane" evidence="20">
    <location>
        <begin position="79"/>
        <end position="272"/>
    </location>
</feature>
<keyword evidence="14" id="KW-0830">Ubiquinone</keyword>
<evidence type="ECO:0000256" key="4">
    <source>
        <dbReference type="ARBA" id="ARBA00012944"/>
    </source>
</evidence>
<evidence type="ECO:0000256" key="10">
    <source>
        <dbReference type="ARBA" id="ARBA00022967"/>
    </source>
</evidence>
<gene>
    <name evidence="21" type="primary">nad2</name>
</gene>
<evidence type="ECO:0000256" key="13">
    <source>
        <dbReference type="ARBA" id="ARBA00023027"/>
    </source>
</evidence>
<accession>A0A344AM08</accession>
<feature type="transmembrane region" description="Helical" evidence="19">
    <location>
        <begin position="300"/>
        <end position="322"/>
    </location>
</feature>
<keyword evidence="7" id="KW-0679">Respiratory chain</keyword>
<evidence type="ECO:0000256" key="18">
    <source>
        <dbReference type="ARBA" id="ARBA00049551"/>
    </source>
</evidence>
<feature type="transmembrane region" description="Helical" evidence="19">
    <location>
        <begin position="7"/>
        <end position="34"/>
    </location>
</feature>
<keyword evidence="9" id="KW-0999">Mitochondrion inner membrane</keyword>